<dbReference type="EMBL" id="JACHHF010000007">
    <property type="protein sequence ID" value="MBB5176415.1"/>
    <property type="molecule type" value="Genomic_DNA"/>
</dbReference>
<evidence type="ECO:0000313" key="2">
    <source>
        <dbReference type="EMBL" id="MBB5176415.1"/>
    </source>
</evidence>
<evidence type="ECO:0000313" key="3">
    <source>
        <dbReference type="Proteomes" id="UP000579136"/>
    </source>
</evidence>
<comment type="caution">
    <text evidence="2">The sequence shown here is derived from an EMBL/GenBank/DDBJ whole genome shotgun (WGS) entry which is preliminary data.</text>
</comment>
<dbReference type="PROSITE" id="PS51257">
    <property type="entry name" value="PROKAR_LIPOPROTEIN"/>
    <property type="match status" value="1"/>
</dbReference>
<evidence type="ECO:0000256" key="1">
    <source>
        <dbReference type="SAM" id="Coils"/>
    </source>
</evidence>
<name>A0A9Q2D0S7_9STAP</name>
<organism evidence="2 3">
    <name type="scientific">Nosocomiicoccus ampullae</name>
    <dbReference type="NCBI Taxonomy" id="489910"/>
    <lineage>
        <taxon>Bacteria</taxon>
        <taxon>Bacillati</taxon>
        <taxon>Bacillota</taxon>
        <taxon>Bacilli</taxon>
        <taxon>Bacillales</taxon>
        <taxon>Staphylococcaceae</taxon>
        <taxon>Nosocomiicoccus</taxon>
    </lineage>
</organism>
<reference evidence="2 3" key="1">
    <citation type="submission" date="2020-08" db="EMBL/GenBank/DDBJ databases">
        <title>Genomic Encyclopedia of Type Strains, Phase IV (KMG-IV): sequencing the most valuable type-strain genomes for metagenomic binning, comparative biology and taxonomic classification.</title>
        <authorList>
            <person name="Goeker M."/>
        </authorList>
    </citation>
    <scope>NUCLEOTIDE SEQUENCE [LARGE SCALE GENOMIC DNA]</scope>
    <source>
        <strain evidence="2 3">DSM 19163</strain>
    </source>
</reference>
<keyword evidence="3" id="KW-1185">Reference proteome</keyword>
<dbReference type="AlphaFoldDB" id="A0A9Q2D0S7"/>
<proteinExistence type="predicted"/>
<sequence length="186" mass="21844">MKNSLLLLSLTLLLTACSSENLDEKFEQKSKRVEDLEEELHTLEVENKQLKDDFNNIEEEIARINRDKKDSNIDDYQSIVKKYARSTEQELERLTLEINSYKKDEKISGGKISDIESDMTNIIKEYNDDVDELKLQDTLTRQHNKIEIFNSNLLKELKSLKEAIDKDDDKKIKESIDNIKDLNKYL</sequence>
<keyword evidence="1" id="KW-0175">Coiled coil</keyword>
<gene>
    <name evidence="2" type="ORF">HNQ45_001303</name>
</gene>
<dbReference type="RefSeq" id="WP_183674865.1">
    <property type="nucleotide sequence ID" value="NZ_CBCRYX010000008.1"/>
</dbReference>
<feature type="coiled-coil region" evidence="1">
    <location>
        <begin position="19"/>
        <end position="170"/>
    </location>
</feature>
<accession>A0A9Q2D0S7</accession>
<dbReference type="Proteomes" id="UP000579136">
    <property type="component" value="Unassembled WGS sequence"/>
</dbReference>
<protein>
    <submittedName>
        <fullName evidence="2">Chromosome segregation ATPase</fullName>
    </submittedName>
</protein>